<name>A0A319EGP1_ASPSB</name>
<dbReference type="AlphaFoldDB" id="A0A319EGP1"/>
<dbReference type="OrthoDB" id="4510311at2759"/>
<dbReference type="EMBL" id="KZ826387">
    <property type="protein sequence ID" value="PYI02894.1"/>
    <property type="molecule type" value="Genomic_DNA"/>
</dbReference>
<evidence type="ECO:0000313" key="1">
    <source>
        <dbReference type="EMBL" id="PYI02894.1"/>
    </source>
</evidence>
<proteinExistence type="predicted"/>
<sequence length="91" mass="10047">MTRPTHPCRVDSSFVLFADAGLDRETSCEPKRHVAASFSVVFLTVTDYHCPSDWFVLIPGPLQIRFFLCTCISLNGVGSGVVQMGVAYDDF</sequence>
<protein>
    <submittedName>
        <fullName evidence="1">Uncharacterized protein</fullName>
    </submittedName>
</protein>
<organism evidence="1 2">
    <name type="scientific">Aspergillus sclerotiicarbonarius (strain CBS 121057 / IBT 28362)</name>
    <dbReference type="NCBI Taxonomy" id="1448318"/>
    <lineage>
        <taxon>Eukaryota</taxon>
        <taxon>Fungi</taxon>
        <taxon>Dikarya</taxon>
        <taxon>Ascomycota</taxon>
        <taxon>Pezizomycotina</taxon>
        <taxon>Eurotiomycetes</taxon>
        <taxon>Eurotiomycetidae</taxon>
        <taxon>Eurotiales</taxon>
        <taxon>Aspergillaceae</taxon>
        <taxon>Aspergillus</taxon>
        <taxon>Aspergillus subgen. Circumdati</taxon>
    </lineage>
</organism>
<keyword evidence="2" id="KW-1185">Reference proteome</keyword>
<gene>
    <name evidence="1" type="ORF">BO78DRAFT_210034</name>
</gene>
<reference evidence="1 2" key="1">
    <citation type="submission" date="2018-02" db="EMBL/GenBank/DDBJ databases">
        <title>The genomes of Aspergillus section Nigri reveals drivers in fungal speciation.</title>
        <authorList>
            <consortium name="DOE Joint Genome Institute"/>
            <person name="Vesth T.C."/>
            <person name="Nybo J."/>
            <person name="Theobald S."/>
            <person name="Brandl J."/>
            <person name="Frisvad J.C."/>
            <person name="Nielsen K.F."/>
            <person name="Lyhne E.K."/>
            <person name="Kogle M.E."/>
            <person name="Kuo A."/>
            <person name="Riley R."/>
            <person name="Clum A."/>
            <person name="Nolan M."/>
            <person name="Lipzen A."/>
            <person name="Salamov A."/>
            <person name="Henrissat B."/>
            <person name="Wiebenga A."/>
            <person name="De vries R.P."/>
            <person name="Grigoriev I.V."/>
            <person name="Mortensen U.H."/>
            <person name="Andersen M.R."/>
            <person name="Baker S.E."/>
        </authorList>
    </citation>
    <scope>NUCLEOTIDE SEQUENCE [LARGE SCALE GENOMIC DNA]</scope>
    <source>
        <strain evidence="1 2">CBS 121057</strain>
    </source>
</reference>
<dbReference type="VEuPathDB" id="FungiDB:BO78DRAFT_210034"/>
<evidence type="ECO:0000313" key="2">
    <source>
        <dbReference type="Proteomes" id="UP000248423"/>
    </source>
</evidence>
<dbReference type="Proteomes" id="UP000248423">
    <property type="component" value="Unassembled WGS sequence"/>
</dbReference>
<accession>A0A319EGP1</accession>